<dbReference type="Proteomes" id="UP000664771">
    <property type="component" value="Unassembled WGS sequence"/>
</dbReference>
<dbReference type="Gene3D" id="3.40.50.2020">
    <property type="match status" value="1"/>
</dbReference>
<dbReference type="InterPro" id="IPR044005">
    <property type="entry name" value="DZR_2"/>
</dbReference>
<dbReference type="Pfam" id="PF00156">
    <property type="entry name" value="Pribosyltran"/>
    <property type="match status" value="1"/>
</dbReference>
<organism evidence="4 5">
    <name type="scientific">Acetobacter sacchari</name>
    <dbReference type="NCBI Taxonomy" id="2661687"/>
    <lineage>
        <taxon>Bacteria</taxon>
        <taxon>Pseudomonadati</taxon>
        <taxon>Pseudomonadota</taxon>
        <taxon>Alphaproteobacteria</taxon>
        <taxon>Acetobacterales</taxon>
        <taxon>Acetobacteraceae</taxon>
        <taxon>Acetobacter</taxon>
    </lineage>
</organism>
<dbReference type="InterPro" id="IPR000836">
    <property type="entry name" value="PRTase_dom"/>
</dbReference>
<dbReference type="PANTHER" id="PTHR47505:SF1">
    <property type="entry name" value="DNA UTILIZATION PROTEIN YHGH"/>
    <property type="match status" value="1"/>
</dbReference>
<keyword evidence="5" id="KW-1185">Reference proteome</keyword>
<proteinExistence type="inferred from homology"/>
<protein>
    <submittedName>
        <fullName evidence="4">ComF family protein</fullName>
    </submittedName>
</protein>
<dbReference type="InterPro" id="IPR029057">
    <property type="entry name" value="PRTase-like"/>
</dbReference>
<dbReference type="CDD" id="cd06223">
    <property type="entry name" value="PRTases_typeI"/>
    <property type="match status" value="1"/>
</dbReference>
<evidence type="ECO:0000313" key="5">
    <source>
        <dbReference type="Proteomes" id="UP000664771"/>
    </source>
</evidence>
<feature type="domain" description="Phosphoribosyltransferase" evidence="2">
    <location>
        <begin position="189"/>
        <end position="242"/>
    </location>
</feature>
<dbReference type="Pfam" id="PF18912">
    <property type="entry name" value="DZR_2"/>
    <property type="match status" value="1"/>
</dbReference>
<sequence length="260" mass="27764">MRGARSVGRFALDLVLPPTCVSCGAEVDRAGALCPDCFARLRLIGAPRCDRCGVPLAADSHLGATSCCVRCERRPPVWVQARAAYVYDDASRDLILALKYADQTQNAAFLARQMSRAGADMLVDADLLVPVPVHWRRLLQRRYNQAALLARAVSRMSGVPVLVDAPRRPRATARLVGFSAAERAREMTEAIVINPKRQALLAGRRVVLVDDVLTTGATASACSAVLLAAGAASVGILAAARTLRPETEDADAPAWLNEGP</sequence>
<gene>
    <name evidence="4" type="ORF">J2D73_11155</name>
</gene>
<evidence type="ECO:0000313" key="4">
    <source>
        <dbReference type="EMBL" id="MBO1360345.1"/>
    </source>
</evidence>
<evidence type="ECO:0000256" key="1">
    <source>
        <dbReference type="ARBA" id="ARBA00008007"/>
    </source>
</evidence>
<name>A0ABS3LWP9_9PROT</name>
<evidence type="ECO:0000259" key="3">
    <source>
        <dbReference type="Pfam" id="PF18912"/>
    </source>
</evidence>
<dbReference type="PANTHER" id="PTHR47505">
    <property type="entry name" value="DNA UTILIZATION PROTEIN YHGH"/>
    <property type="match status" value="1"/>
</dbReference>
<evidence type="ECO:0000259" key="2">
    <source>
        <dbReference type="Pfam" id="PF00156"/>
    </source>
</evidence>
<comment type="similarity">
    <text evidence="1">Belongs to the ComF/GntX family.</text>
</comment>
<feature type="domain" description="Double zinc ribbon" evidence="3">
    <location>
        <begin position="11"/>
        <end position="71"/>
    </location>
</feature>
<dbReference type="EMBL" id="JAFVMF010000011">
    <property type="protein sequence ID" value="MBO1360345.1"/>
    <property type="molecule type" value="Genomic_DNA"/>
</dbReference>
<reference evidence="4 5" key="1">
    <citation type="submission" date="2021-03" db="EMBL/GenBank/DDBJ databases">
        <title>The complete genome sequence of Acetobacter sacchari TBRC 11175.</title>
        <authorList>
            <person name="Charoenyingcharoen P."/>
            <person name="Yukphan P."/>
        </authorList>
    </citation>
    <scope>NUCLEOTIDE SEQUENCE [LARGE SCALE GENOMIC DNA]</scope>
    <source>
        <strain evidence="4 5">TBRC 11175</strain>
    </source>
</reference>
<dbReference type="InterPro" id="IPR051910">
    <property type="entry name" value="ComF/GntX_DNA_util-trans"/>
</dbReference>
<comment type="caution">
    <text evidence="4">The sequence shown here is derived from an EMBL/GenBank/DDBJ whole genome shotgun (WGS) entry which is preliminary data.</text>
</comment>
<dbReference type="SUPFAM" id="SSF53271">
    <property type="entry name" value="PRTase-like"/>
    <property type="match status" value="1"/>
</dbReference>
<accession>A0ABS3LWP9</accession>